<sequence length="102" mass="11806">MYRRTEHGVLRTWTAVRSSLRMITRRHWCESAWSLGQTIAHLALLSRLAESTCMTTSQTCQELMRVRTMLNHNRQQTGFSRPSCGIAYATKVYIRLDLFPGT</sequence>
<proteinExistence type="predicted"/>
<dbReference type="AlphaFoldDB" id="A0A1Y2IH08"/>
<reference evidence="1 2" key="1">
    <citation type="journal article" date="2015" name="Biotechnol. Biofuels">
        <title>Enhanced degradation of softwood versus hardwood by the white-rot fungus Pycnoporus coccineus.</title>
        <authorList>
            <person name="Couturier M."/>
            <person name="Navarro D."/>
            <person name="Chevret D."/>
            <person name="Henrissat B."/>
            <person name="Piumi F."/>
            <person name="Ruiz-Duenas F.J."/>
            <person name="Martinez A.T."/>
            <person name="Grigoriev I.V."/>
            <person name="Riley R."/>
            <person name="Lipzen A."/>
            <person name="Berrin J.G."/>
            <person name="Master E.R."/>
            <person name="Rosso M.N."/>
        </authorList>
    </citation>
    <scope>NUCLEOTIDE SEQUENCE [LARGE SCALE GENOMIC DNA]</scope>
    <source>
        <strain evidence="1 2">BRFM310</strain>
    </source>
</reference>
<gene>
    <name evidence="1" type="ORF">PYCCODRAFT_682737</name>
</gene>
<protein>
    <submittedName>
        <fullName evidence="1">Uncharacterized protein</fullName>
    </submittedName>
</protein>
<organism evidence="1 2">
    <name type="scientific">Trametes coccinea (strain BRFM310)</name>
    <name type="common">Pycnoporus coccineus</name>
    <dbReference type="NCBI Taxonomy" id="1353009"/>
    <lineage>
        <taxon>Eukaryota</taxon>
        <taxon>Fungi</taxon>
        <taxon>Dikarya</taxon>
        <taxon>Basidiomycota</taxon>
        <taxon>Agaricomycotina</taxon>
        <taxon>Agaricomycetes</taxon>
        <taxon>Polyporales</taxon>
        <taxon>Polyporaceae</taxon>
        <taxon>Trametes</taxon>
    </lineage>
</organism>
<evidence type="ECO:0000313" key="1">
    <source>
        <dbReference type="EMBL" id="OSD00466.1"/>
    </source>
</evidence>
<dbReference type="Proteomes" id="UP000193067">
    <property type="component" value="Unassembled WGS sequence"/>
</dbReference>
<keyword evidence="2" id="KW-1185">Reference proteome</keyword>
<name>A0A1Y2IH08_TRAC3</name>
<evidence type="ECO:0000313" key="2">
    <source>
        <dbReference type="Proteomes" id="UP000193067"/>
    </source>
</evidence>
<dbReference type="EMBL" id="KZ084118">
    <property type="protein sequence ID" value="OSD00466.1"/>
    <property type="molecule type" value="Genomic_DNA"/>
</dbReference>
<accession>A0A1Y2IH08</accession>